<organism evidence="2 3">
    <name type="scientific">Aureicoccus marinus</name>
    <dbReference type="NCBI Taxonomy" id="754435"/>
    <lineage>
        <taxon>Bacteria</taxon>
        <taxon>Pseudomonadati</taxon>
        <taxon>Bacteroidota</taxon>
        <taxon>Flavobacteriia</taxon>
        <taxon>Flavobacteriales</taxon>
        <taxon>Flavobacteriaceae</taxon>
        <taxon>Aureicoccus</taxon>
    </lineage>
</organism>
<dbReference type="InterPro" id="IPR029032">
    <property type="entry name" value="AhpD-like"/>
</dbReference>
<dbReference type="Proteomes" id="UP000239366">
    <property type="component" value="Unassembled WGS sequence"/>
</dbReference>
<proteinExistence type="predicted"/>
<accession>A0A2S7T799</accession>
<keyword evidence="3" id="KW-1185">Reference proteome</keyword>
<reference evidence="3" key="1">
    <citation type="submission" date="2016-11" db="EMBL/GenBank/DDBJ databases">
        <title>Trade-off between light-utilization and light-protection in marine flavobacteria.</title>
        <authorList>
            <person name="Kumagai Y."/>
            <person name="Yoshizawa S."/>
            <person name="Kogure K."/>
        </authorList>
    </citation>
    <scope>NUCLEOTIDE SEQUENCE [LARGE SCALE GENOMIC DNA]</scope>
    <source>
        <strain evidence="3">SG-18</strain>
    </source>
</reference>
<dbReference type="PANTHER" id="PTHR35446">
    <property type="entry name" value="SI:CH211-175M2.5"/>
    <property type="match status" value="1"/>
</dbReference>
<sequence>MIHFKFKRNKTHQKKGLMPFFTHLNELSDITDITWYDRKRLGPLDKAAERIMRGKSNFTYAQKELFAAYVSGLNTCSFCFGSHVAVAKNFGVSPKVVEALLEEIASAPVEENEKPLFNYLKKLTLSASKLTQKDADEVYYAGWSEADLQEVILVGCLFNFYNRLLDGHGVKGNKALYNLGANHLYKKGYSVPWFIGLIKKFIKKSKLKKLREFQA</sequence>
<evidence type="ECO:0000313" key="2">
    <source>
        <dbReference type="EMBL" id="PQJ15397.1"/>
    </source>
</evidence>
<comment type="caution">
    <text evidence="2">The sequence shown here is derived from an EMBL/GenBank/DDBJ whole genome shotgun (WGS) entry which is preliminary data.</text>
</comment>
<dbReference type="GO" id="GO:0051920">
    <property type="term" value="F:peroxiredoxin activity"/>
    <property type="evidence" value="ECO:0007669"/>
    <property type="project" value="InterPro"/>
</dbReference>
<protein>
    <recommendedName>
        <fullName evidence="1">Carboxymuconolactone decarboxylase-like domain-containing protein</fullName>
    </recommendedName>
</protein>
<evidence type="ECO:0000259" key="1">
    <source>
        <dbReference type="Pfam" id="PF02627"/>
    </source>
</evidence>
<dbReference type="InterPro" id="IPR003779">
    <property type="entry name" value="CMD-like"/>
</dbReference>
<dbReference type="Pfam" id="PF02627">
    <property type="entry name" value="CMD"/>
    <property type="match status" value="1"/>
</dbReference>
<dbReference type="InterPro" id="IPR004675">
    <property type="entry name" value="AhpD_core"/>
</dbReference>
<dbReference type="OrthoDB" id="9808310at2"/>
<dbReference type="PANTHER" id="PTHR35446:SF2">
    <property type="entry name" value="CARBOXYMUCONOLACTONE DECARBOXYLASE-LIKE DOMAIN-CONTAINING PROTEIN"/>
    <property type="match status" value="1"/>
</dbReference>
<dbReference type="AlphaFoldDB" id="A0A2S7T799"/>
<gene>
    <name evidence="2" type="ORF">BST99_06320</name>
</gene>
<name>A0A2S7T799_9FLAO</name>
<dbReference type="Gene3D" id="1.20.1290.10">
    <property type="entry name" value="AhpD-like"/>
    <property type="match status" value="1"/>
</dbReference>
<dbReference type="RefSeq" id="WP_105001048.1">
    <property type="nucleotide sequence ID" value="NZ_MQVX01000001.1"/>
</dbReference>
<dbReference type="NCBIfam" id="TIGR00778">
    <property type="entry name" value="ahpD_dom"/>
    <property type="match status" value="1"/>
</dbReference>
<feature type="domain" description="Carboxymuconolactone decarboxylase-like" evidence="1">
    <location>
        <begin position="48"/>
        <end position="107"/>
    </location>
</feature>
<evidence type="ECO:0000313" key="3">
    <source>
        <dbReference type="Proteomes" id="UP000239366"/>
    </source>
</evidence>
<dbReference type="SUPFAM" id="SSF69118">
    <property type="entry name" value="AhpD-like"/>
    <property type="match status" value="1"/>
</dbReference>
<dbReference type="EMBL" id="MQVX01000001">
    <property type="protein sequence ID" value="PQJ15397.1"/>
    <property type="molecule type" value="Genomic_DNA"/>
</dbReference>